<dbReference type="Pfam" id="PF13524">
    <property type="entry name" value="Glyco_trans_1_2"/>
    <property type="match status" value="1"/>
</dbReference>
<dbReference type="SUPFAM" id="SSF53756">
    <property type="entry name" value="UDP-Glycosyltransferase/glycogen phosphorylase"/>
    <property type="match status" value="1"/>
</dbReference>
<keyword evidence="6" id="KW-1185">Reference proteome</keyword>
<dbReference type="Proteomes" id="UP000614047">
    <property type="component" value="Unassembled WGS sequence"/>
</dbReference>
<feature type="domain" description="Spore protein YkvP/CgeB glycosyl transferase-like" evidence="4">
    <location>
        <begin position="328"/>
        <end position="456"/>
    </location>
</feature>
<comment type="caution">
    <text evidence="5">The sequence shown here is derived from an EMBL/GenBank/DDBJ whole genome shotgun (WGS) entry which is preliminary data.</text>
</comment>
<accession>A0A931DMF2</accession>
<keyword evidence="1" id="KW-0175">Coiled coil</keyword>
<feature type="coiled-coil region" evidence="1">
    <location>
        <begin position="30"/>
        <end position="64"/>
    </location>
</feature>
<evidence type="ECO:0000256" key="2">
    <source>
        <dbReference type="SAM" id="MobiDB-lite"/>
    </source>
</evidence>
<dbReference type="Gene3D" id="3.90.550.10">
    <property type="entry name" value="Spore Coat Polysaccharide Biosynthesis Protein SpsA, Chain A"/>
    <property type="match status" value="1"/>
</dbReference>
<reference evidence="5" key="1">
    <citation type="submission" date="2020-11" db="EMBL/GenBank/DDBJ databases">
        <title>Sequencing the genomes of 1000 actinobacteria strains.</title>
        <authorList>
            <person name="Klenk H.-P."/>
        </authorList>
    </citation>
    <scope>NUCLEOTIDE SEQUENCE</scope>
    <source>
        <strain evidence="5">DSM 43175</strain>
    </source>
</reference>
<proteinExistence type="predicted"/>
<gene>
    <name evidence="5" type="ORF">IW256_005457</name>
</gene>
<dbReference type="InterPro" id="IPR001173">
    <property type="entry name" value="Glyco_trans_2-like"/>
</dbReference>
<evidence type="ECO:0000259" key="3">
    <source>
        <dbReference type="Pfam" id="PF00535"/>
    </source>
</evidence>
<dbReference type="AlphaFoldDB" id="A0A931DMF2"/>
<dbReference type="CDD" id="cd00761">
    <property type="entry name" value="Glyco_tranf_GTA_type"/>
    <property type="match status" value="1"/>
</dbReference>
<evidence type="ECO:0000313" key="6">
    <source>
        <dbReference type="Proteomes" id="UP000614047"/>
    </source>
</evidence>
<feature type="region of interest" description="Disordered" evidence="2">
    <location>
        <begin position="121"/>
        <end position="142"/>
    </location>
</feature>
<protein>
    <recommendedName>
        <fullName evidence="7">Glycosyltransferase</fullName>
    </recommendedName>
</protein>
<organism evidence="5 6">
    <name type="scientific">Actinomadura viridis</name>
    <dbReference type="NCBI Taxonomy" id="58110"/>
    <lineage>
        <taxon>Bacteria</taxon>
        <taxon>Bacillati</taxon>
        <taxon>Actinomycetota</taxon>
        <taxon>Actinomycetes</taxon>
        <taxon>Streptosporangiales</taxon>
        <taxon>Thermomonosporaceae</taxon>
        <taxon>Actinomadura</taxon>
    </lineage>
</organism>
<dbReference type="RefSeq" id="WP_197013669.1">
    <property type="nucleotide sequence ID" value="NZ_BAABES010000001.1"/>
</dbReference>
<feature type="domain" description="Glycosyltransferase 2-like" evidence="3">
    <location>
        <begin position="475"/>
        <end position="586"/>
    </location>
</feature>
<evidence type="ECO:0000313" key="5">
    <source>
        <dbReference type="EMBL" id="MBG6091344.1"/>
    </source>
</evidence>
<evidence type="ECO:0000256" key="1">
    <source>
        <dbReference type="SAM" id="Coils"/>
    </source>
</evidence>
<feature type="compositionally biased region" description="Pro residues" evidence="2">
    <location>
        <begin position="125"/>
        <end position="134"/>
    </location>
</feature>
<feature type="region of interest" description="Disordered" evidence="2">
    <location>
        <begin position="1"/>
        <end position="30"/>
    </location>
</feature>
<feature type="compositionally biased region" description="Low complexity" evidence="2">
    <location>
        <begin position="1"/>
        <end position="11"/>
    </location>
</feature>
<evidence type="ECO:0000259" key="4">
    <source>
        <dbReference type="Pfam" id="PF13524"/>
    </source>
</evidence>
<dbReference type="SUPFAM" id="SSF53448">
    <property type="entry name" value="Nucleotide-diphospho-sugar transferases"/>
    <property type="match status" value="1"/>
</dbReference>
<dbReference type="InterPro" id="IPR029044">
    <property type="entry name" value="Nucleotide-diphossugar_trans"/>
</dbReference>
<dbReference type="InterPro" id="IPR055259">
    <property type="entry name" value="YkvP/CgeB_Glyco_trans-like"/>
</dbReference>
<sequence>MNESGPALAASYPPPPPGGPSVAAGGTAGETSLLLRLAEAERERDERERQIAHLRRALAEAARRLGDTDRDRAAEAHRADQAEWRSEVMRRRRWWRLGGALTALRRRPLSPASYRRLGAAWRVRPAPPPPPENPRPPERPEIRVPDTELLDDVPAAAFPAGPVARPGVTAAVAASPPIAAALRYEWRQLDGFGPEDWREVLEAEPPHLLFVESGRTGWPLGALAAMVGWCRERGIPTAYWETGGEPLSATSGNGTRDGAVSEAALFDHVFTADATRVPALRDALGHDRVQALPFAAQPRLHHPVRDADQGRYPLLYEGDYDPGAEALLGPAPKLGAHFYGTGFPALYRQRVVPRLPHEKALTARKRYKVLIAPHPRLAYEAAAAGIPLVHAEAEAGEAGPAPERPGFGPAVSDAGDGARLLGAMLAGSEMRDRQAHLALREIHAGHTYRHRIDTVLETLGGPPAPRTEPPLVSLVLPTCRAGQIAQAVEYAARQVWRPLQLVMVLHGLDLDPAEVEKRIRAAGLGDAVVLTADRSLSLGACLNLGIEAADGAYIGKMDDDELYGPHYVSDLLPAFSYTEAAVVGKLAHYTHLASIDAMVLRHPGLEHRYVNVLRGGALLAEGDLLRDYRFAEVGRGEDTDLFRRLREDGVRVYAADRYSFVTIRHADPARHTWRPSDLELLADARVVHYGMAEQHVLF</sequence>
<dbReference type="EMBL" id="JADOUA010000001">
    <property type="protein sequence ID" value="MBG6091344.1"/>
    <property type="molecule type" value="Genomic_DNA"/>
</dbReference>
<name>A0A931DMF2_9ACTN</name>
<evidence type="ECO:0008006" key="7">
    <source>
        <dbReference type="Google" id="ProtNLM"/>
    </source>
</evidence>
<dbReference type="Pfam" id="PF00535">
    <property type="entry name" value="Glycos_transf_2"/>
    <property type="match status" value="1"/>
</dbReference>